<dbReference type="AlphaFoldDB" id="A0A0R1UL53"/>
<evidence type="ECO:0000313" key="3">
    <source>
        <dbReference type="Proteomes" id="UP000051036"/>
    </source>
</evidence>
<feature type="transmembrane region" description="Helical" evidence="1">
    <location>
        <begin position="43"/>
        <end position="60"/>
    </location>
</feature>
<dbReference type="EMBL" id="AZFM01000014">
    <property type="protein sequence ID" value="KRL90187.1"/>
    <property type="molecule type" value="Genomic_DNA"/>
</dbReference>
<proteinExistence type="predicted"/>
<name>A0A0R1UL53_9LACO</name>
<protein>
    <submittedName>
        <fullName evidence="2">Uncharacterized protein</fullName>
    </submittedName>
</protein>
<keyword evidence="1" id="KW-1133">Transmembrane helix</keyword>
<keyword evidence="3" id="KW-1185">Reference proteome</keyword>
<evidence type="ECO:0000313" key="2">
    <source>
        <dbReference type="EMBL" id="KRL90187.1"/>
    </source>
</evidence>
<keyword evidence="1" id="KW-0812">Transmembrane</keyword>
<feature type="transmembrane region" description="Helical" evidence="1">
    <location>
        <begin position="93"/>
        <end position="113"/>
    </location>
</feature>
<dbReference type="PATRIC" id="fig|1423763.3.peg.379"/>
<sequence length="157" mass="18298">MRYNSMKNRIIYFLAALISIIGIGLLIFSSYLQIQAKTYKSMFWHIIEITILLIAAFYYFKSAIKNTGDDKEQDEDSKLKTLETNSKAKSLDIISNLSFWCGFILMIYASIQLKEDVHFSYILFAISGTLTIIWLITLVTQLFYILKYSRKMDDPKK</sequence>
<evidence type="ECO:0000256" key="1">
    <source>
        <dbReference type="SAM" id="Phobius"/>
    </source>
</evidence>
<accession>A0A0R1UL53</accession>
<dbReference type="Proteomes" id="UP000051036">
    <property type="component" value="Unassembled WGS sequence"/>
</dbReference>
<organism evidence="2 3">
    <name type="scientific">Lactobacillus kalixensis DSM 16043</name>
    <dbReference type="NCBI Taxonomy" id="1423763"/>
    <lineage>
        <taxon>Bacteria</taxon>
        <taxon>Bacillati</taxon>
        <taxon>Bacillota</taxon>
        <taxon>Bacilli</taxon>
        <taxon>Lactobacillales</taxon>
        <taxon>Lactobacillaceae</taxon>
        <taxon>Lactobacillus</taxon>
    </lineage>
</organism>
<feature type="transmembrane region" description="Helical" evidence="1">
    <location>
        <begin position="12"/>
        <end position="31"/>
    </location>
</feature>
<reference evidence="2 3" key="1">
    <citation type="journal article" date="2015" name="Genome Announc.">
        <title>Expanding the biotechnology potential of lactobacilli through comparative genomics of 213 strains and associated genera.</title>
        <authorList>
            <person name="Sun Z."/>
            <person name="Harris H.M."/>
            <person name="McCann A."/>
            <person name="Guo C."/>
            <person name="Argimon S."/>
            <person name="Zhang W."/>
            <person name="Yang X."/>
            <person name="Jeffery I.B."/>
            <person name="Cooney J.C."/>
            <person name="Kagawa T.F."/>
            <person name="Liu W."/>
            <person name="Song Y."/>
            <person name="Salvetti E."/>
            <person name="Wrobel A."/>
            <person name="Rasinkangas P."/>
            <person name="Parkhill J."/>
            <person name="Rea M.C."/>
            <person name="O'Sullivan O."/>
            <person name="Ritari J."/>
            <person name="Douillard F.P."/>
            <person name="Paul Ross R."/>
            <person name="Yang R."/>
            <person name="Briner A.E."/>
            <person name="Felis G.E."/>
            <person name="de Vos W.M."/>
            <person name="Barrangou R."/>
            <person name="Klaenhammer T.R."/>
            <person name="Caufield P.W."/>
            <person name="Cui Y."/>
            <person name="Zhang H."/>
            <person name="O'Toole P.W."/>
        </authorList>
    </citation>
    <scope>NUCLEOTIDE SEQUENCE [LARGE SCALE GENOMIC DNA]</scope>
    <source>
        <strain evidence="2 3">DSM 16043</strain>
    </source>
</reference>
<keyword evidence="1" id="KW-0472">Membrane</keyword>
<comment type="caution">
    <text evidence="2">The sequence shown here is derived from an EMBL/GenBank/DDBJ whole genome shotgun (WGS) entry which is preliminary data.</text>
</comment>
<feature type="transmembrane region" description="Helical" evidence="1">
    <location>
        <begin position="119"/>
        <end position="146"/>
    </location>
</feature>
<gene>
    <name evidence="2" type="ORF">FC46_GL000374</name>
</gene>